<proteinExistence type="predicted"/>
<sequence>MGKQTINTYATSTAVGGAIAAPYLGCPSSESEVLAGTGTGYWSLRVHCRSPLASP</sequence>
<name>A0ABY7CMH1_9BASI</name>
<accession>A0ABY7CMH1</accession>
<gene>
    <name evidence="1" type="ORF">PtA15_6A534</name>
</gene>
<dbReference type="GeneID" id="77811145"/>
<evidence type="ECO:0000313" key="2">
    <source>
        <dbReference type="Proteomes" id="UP001164743"/>
    </source>
</evidence>
<keyword evidence="2" id="KW-1185">Reference proteome</keyword>
<dbReference type="RefSeq" id="XP_053021460.1">
    <property type="nucleotide sequence ID" value="XM_053170250.1"/>
</dbReference>
<reference evidence="1" key="1">
    <citation type="submission" date="2022-10" db="EMBL/GenBank/DDBJ databases">
        <title>Puccinia triticina Genome sequencing and assembly.</title>
        <authorList>
            <person name="Li C."/>
        </authorList>
    </citation>
    <scope>NUCLEOTIDE SEQUENCE</scope>
    <source>
        <strain evidence="1">Pt15</strain>
    </source>
</reference>
<dbReference type="EMBL" id="CP110426">
    <property type="protein sequence ID" value="WAQ85905.1"/>
    <property type="molecule type" value="Genomic_DNA"/>
</dbReference>
<protein>
    <submittedName>
        <fullName evidence="1">Uncharacterized protein</fullName>
    </submittedName>
</protein>
<organism evidence="1 2">
    <name type="scientific">Puccinia triticina</name>
    <dbReference type="NCBI Taxonomy" id="208348"/>
    <lineage>
        <taxon>Eukaryota</taxon>
        <taxon>Fungi</taxon>
        <taxon>Dikarya</taxon>
        <taxon>Basidiomycota</taxon>
        <taxon>Pucciniomycotina</taxon>
        <taxon>Pucciniomycetes</taxon>
        <taxon>Pucciniales</taxon>
        <taxon>Pucciniaceae</taxon>
        <taxon>Puccinia</taxon>
    </lineage>
</organism>
<dbReference type="Proteomes" id="UP001164743">
    <property type="component" value="Chromosome 6A"/>
</dbReference>
<evidence type="ECO:0000313" key="1">
    <source>
        <dbReference type="EMBL" id="WAQ85905.1"/>
    </source>
</evidence>